<dbReference type="InterPro" id="IPR045733">
    <property type="entry name" value="DUF6087"/>
</dbReference>
<evidence type="ECO:0000256" key="1">
    <source>
        <dbReference type="SAM" id="MobiDB-lite"/>
    </source>
</evidence>
<reference evidence="2 3" key="1">
    <citation type="journal article" date="2019" name="Microbiol. Resour. Announc.">
        <title>Draft Genome Sequence of the Most Traditional epsilon-Poly-l-Lysine Producer, Streptomyces albulus NBRC14147.</title>
        <authorList>
            <person name="Yamanaka K."/>
            <person name="Hamano Y."/>
        </authorList>
    </citation>
    <scope>NUCLEOTIDE SEQUENCE [LARGE SCALE GENOMIC DNA]</scope>
    <source>
        <strain evidence="2 3">NBRC 14147</strain>
    </source>
</reference>
<dbReference type="EMBL" id="BHXC01000006">
    <property type="protein sequence ID" value="GCB90927.1"/>
    <property type="molecule type" value="Genomic_DNA"/>
</dbReference>
<proteinExistence type="predicted"/>
<organism evidence="2 3">
    <name type="scientific">Streptomyces noursei</name>
    <name type="common">Streptomyces albulus</name>
    <dbReference type="NCBI Taxonomy" id="1971"/>
    <lineage>
        <taxon>Bacteria</taxon>
        <taxon>Bacillati</taxon>
        <taxon>Actinomycetota</taxon>
        <taxon>Actinomycetes</taxon>
        <taxon>Kitasatosporales</taxon>
        <taxon>Streptomycetaceae</taxon>
        <taxon>Streptomyces</taxon>
    </lineage>
</organism>
<protein>
    <submittedName>
        <fullName evidence="2">Uncharacterized protein</fullName>
    </submittedName>
</protein>
<dbReference type="Pfam" id="PF19565">
    <property type="entry name" value="DUF6087"/>
    <property type="match status" value="1"/>
</dbReference>
<sequence length="106" mass="11680">MDDESLSDWANRRAAKVGRLRAMLIVFGDGPRAAHLNPDAPRAIERWNGHTWEPHGFAANLAEARRILYPDANTDPTPAPPTSRPVAPGTGKHRKPDPPRPPRGPR</sequence>
<evidence type="ECO:0000313" key="3">
    <source>
        <dbReference type="Proteomes" id="UP000288351"/>
    </source>
</evidence>
<accession>A0A401QZX5</accession>
<feature type="region of interest" description="Disordered" evidence="1">
    <location>
        <begin position="69"/>
        <end position="106"/>
    </location>
</feature>
<dbReference type="RefSeq" id="WP_078487319.1">
    <property type="nucleotide sequence ID" value="NZ_BHXC01000006.1"/>
</dbReference>
<name>A0A401QZX5_STRNR</name>
<gene>
    <name evidence="2" type="ORF">SALB_03635</name>
</gene>
<dbReference type="Proteomes" id="UP000288351">
    <property type="component" value="Unassembled WGS sequence"/>
</dbReference>
<evidence type="ECO:0000313" key="2">
    <source>
        <dbReference type="EMBL" id="GCB90927.1"/>
    </source>
</evidence>
<dbReference type="AlphaFoldDB" id="A0A401QZX5"/>
<comment type="caution">
    <text evidence="2">The sequence shown here is derived from an EMBL/GenBank/DDBJ whole genome shotgun (WGS) entry which is preliminary data.</text>
</comment>